<dbReference type="InterPro" id="IPR039425">
    <property type="entry name" value="RNA_pol_sigma-70-like"/>
</dbReference>
<proteinExistence type="inferred from homology"/>
<dbReference type="AlphaFoldDB" id="A0A8J3N2V8"/>
<evidence type="ECO:0000256" key="1">
    <source>
        <dbReference type="ARBA" id="ARBA00010641"/>
    </source>
</evidence>
<dbReference type="PANTHER" id="PTHR43133:SF8">
    <property type="entry name" value="RNA POLYMERASE SIGMA FACTOR HI_1459-RELATED"/>
    <property type="match status" value="1"/>
</dbReference>
<keyword evidence="2" id="KW-0805">Transcription regulation</keyword>
<keyword evidence="3" id="KW-0731">Sigma factor</keyword>
<dbReference type="RefSeq" id="WP_220207100.1">
    <property type="nucleotide sequence ID" value="NZ_BNJK01000001.1"/>
</dbReference>
<comment type="caution">
    <text evidence="8">The sequence shown here is derived from an EMBL/GenBank/DDBJ whole genome shotgun (WGS) entry which is preliminary data.</text>
</comment>
<evidence type="ECO:0000256" key="3">
    <source>
        <dbReference type="ARBA" id="ARBA00023082"/>
    </source>
</evidence>
<keyword evidence="5" id="KW-0804">Transcription</keyword>
<dbReference type="EMBL" id="BNJK01000001">
    <property type="protein sequence ID" value="GHO96474.1"/>
    <property type="molecule type" value="Genomic_DNA"/>
</dbReference>
<dbReference type="Pfam" id="PF08281">
    <property type="entry name" value="Sigma70_r4_2"/>
    <property type="match status" value="1"/>
</dbReference>
<organism evidence="8 9">
    <name type="scientific">Reticulibacter mediterranei</name>
    <dbReference type="NCBI Taxonomy" id="2778369"/>
    <lineage>
        <taxon>Bacteria</taxon>
        <taxon>Bacillati</taxon>
        <taxon>Chloroflexota</taxon>
        <taxon>Ktedonobacteria</taxon>
        <taxon>Ktedonobacterales</taxon>
        <taxon>Reticulibacteraceae</taxon>
        <taxon>Reticulibacter</taxon>
    </lineage>
</organism>
<keyword evidence="9" id="KW-1185">Reference proteome</keyword>
<accession>A0A8J3N2V8</accession>
<dbReference type="CDD" id="cd06171">
    <property type="entry name" value="Sigma70_r4"/>
    <property type="match status" value="1"/>
</dbReference>
<protein>
    <submittedName>
        <fullName evidence="8">RNA polymerase sigma factor</fullName>
    </submittedName>
</protein>
<name>A0A8J3N2V8_9CHLR</name>
<dbReference type="GO" id="GO:0016987">
    <property type="term" value="F:sigma factor activity"/>
    <property type="evidence" value="ECO:0007669"/>
    <property type="project" value="UniProtKB-KW"/>
</dbReference>
<gene>
    <name evidence="8" type="ORF">KSF_065220</name>
</gene>
<reference evidence="8" key="1">
    <citation type="submission" date="2020-10" db="EMBL/GenBank/DDBJ databases">
        <title>Taxonomic study of unclassified bacteria belonging to the class Ktedonobacteria.</title>
        <authorList>
            <person name="Yabe S."/>
            <person name="Wang C.M."/>
            <person name="Zheng Y."/>
            <person name="Sakai Y."/>
            <person name="Cavaletti L."/>
            <person name="Monciardini P."/>
            <person name="Donadio S."/>
        </authorList>
    </citation>
    <scope>NUCLEOTIDE SEQUENCE</scope>
    <source>
        <strain evidence="8">ID150040</strain>
    </source>
</reference>
<evidence type="ECO:0000256" key="5">
    <source>
        <dbReference type="ARBA" id="ARBA00023163"/>
    </source>
</evidence>
<dbReference type="Gene3D" id="1.10.1740.10">
    <property type="match status" value="1"/>
</dbReference>
<evidence type="ECO:0000259" key="7">
    <source>
        <dbReference type="Pfam" id="PF08281"/>
    </source>
</evidence>
<sequence>MNHHIQRSHYGNLSHTLVDQVLTEQALAGDQAAFEVLINKYESPLRGYIWRILKDHDLMADVLQHVFLQCYCSLPKLRTDTPLKAWLFRVAYHRCLDELRSKRRRQAISFSQLEGEDGEEASPLADELLDPDLTPEELLEQQELHEQVVQAMETLSPRLRAVVHLRSFGELSFAEIGKQLNMPESTAKTYFHRSLPRLRAAFVARRENLSKNQLMSNGLFASSSGHIGK</sequence>
<dbReference type="Gene3D" id="1.10.10.10">
    <property type="entry name" value="Winged helix-like DNA-binding domain superfamily/Winged helix DNA-binding domain"/>
    <property type="match status" value="1"/>
</dbReference>
<dbReference type="InterPro" id="IPR007627">
    <property type="entry name" value="RNA_pol_sigma70_r2"/>
</dbReference>
<evidence type="ECO:0000313" key="9">
    <source>
        <dbReference type="Proteomes" id="UP000597444"/>
    </source>
</evidence>
<dbReference type="GO" id="GO:0006352">
    <property type="term" value="P:DNA-templated transcription initiation"/>
    <property type="evidence" value="ECO:0007669"/>
    <property type="project" value="InterPro"/>
</dbReference>
<feature type="domain" description="RNA polymerase sigma factor 70 region 4 type 2" evidence="7">
    <location>
        <begin position="146"/>
        <end position="195"/>
    </location>
</feature>
<feature type="domain" description="RNA polymerase sigma-70 region 2" evidence="6">
    <location>
        <begin position="37"/>
        <end position="105"/>
    </location>
</feature>
<evidence type="ECO:0000256" key="2">
    <source>
        <dbReference type="ARBA" id="ARBA00023015"/>
    </source>
</evidence>
<dbReference type="GO" id="GO:0003677">
    <property type="term" value="F:DNA binding"/>
    <property type="evidence" value="ECO:0007669"/>
    <property type="project" value="UniProtKB-KW"/>
</dbReference>
<dbReference type="NCBIfam" id="TIGR02937">
    <property type="entry name" value="sigma70-ECF"/>
    <property type="match status" value="1"/>
</dbReference>
<dbReference type="Pfam" id="PF04542">
    <property type="entry name" value="Sigma70_r2"/>
    <property type="match status" value="1"/>
</dbReference>
<dbReference type="InterPro" id="IPR013324">
    <property type="entry name" value="RNA_pol_sigma_r3/r4-like"/>
</dbReference>
<dbReference type="Proteomes" id="UP000597444">
    <property type="component" value="Unassembled WGS sequence"/>
</dbReference>
<dbReference type="SUPFAM" id="SSF88659">
    <property type="entry name" value="Sigma3 and sigma4 domains of RNA polymerase sigma factors"/>
    <property type="match status" value="1"/>
</dbReference>
<dbReference type="InterPro" id="IPR013249">
    <property type="entry name" value="RNA_pol_sigma70_r4_t2"/>
</dbReference>
<dbReference type="PANTHER" id="PTHR43133">
    <property type="entry name" value="RNA POLYMERASE ECF-TYPE SIGMA FACTO"/>
    <property type="match status" value="1"/>
</dbReference>
<keyword evidence="4" id="KW-0238">DNA-binding</keyword>
<dbReference type="InterPro" id="IPR014284">
    <property type="entry name" value="RNA_pol_sigma-70_dom"/>
</dbReference>
<dbReference type="InterPro" id="IPR036388">
    <property type="entry name" value="WH-like_DNA-bd_sf"/>
</dbReference>
<evidence type="ECO:0000256" key="4">
    <source>
        <dbReference type="ARBA" id="ARBA00023125"/>
    </source>
</evidence>
<comment type="similarity">
    <text evidence="1">Belongs to the sigma-70 factor family. ECF subfamily.</text>
</comment>
<dbReference type="SUPFAM" id="SSF88946">
    <property type="entry name" value="Sigma2 domain of RNA polymerase sigma factors"/>
    <property type="match status" value="1"/>
</dbReference>
<dbReference type="InterPro" id="IPR013325">
    <property type="entry name" value="RNA_pol_sigma_r2"/>
</dbReference>
<evidence type="ECO:0000259" key="6">
    <source>
        <dbReference type="Pfam" id="PF04542"/>
    </source>
</evidence>
<evidence type="ECO:0000313" key="8">
    <source>
        <dbReference type="EMBL" id="GHO96474.1"/>
    </source>
</evidence>